<dbReference type="EMBL" id="CM002926">
    <property type="protein sequence ID" value="KGN51031.1"/>
    <property type="molecule type" value="Genomic_DNA"/>
</dbReference>
<protein>
    <submittedName>
        <fullName evidence="2">Uncharacterized protein</fullName>
    </submittedName>
</protein>
<evidence type="ECO:0000313" key="2">
    <source>
        <dbReference type="EMBL" id="KGN51031.1"/>
    </source>
</evidence>
<feature type="region of interest" description="Disordered" evidence="1">
    <location>
        <begin position="1"/>
        <end position="26"/>
    </location>
</feature>
<dbReference type="Gramene" id="KGN51031">
    <property type="protein sequence ID" value="KGN51031"/>
    <property type="gene ID" value="Csa_5G410720"/>
</dbReference>
<keyword evidence="3" id="KW-1185">Reference proteome</keyword>
<proteinExistence type="predicted"/>
<evidence type="ECO:0000313" key="3">
    <source>
        <dbReference type="Proteomes" id="UP000029981"/>
    </source>
</evidence>
<reference evidence="2 3" key="1">
    <citation type="journal article" date="2009" name="Nat. Genet.">
        <title>The genome of the cucumber, Cucumis sativus L.</title>
        <authorList>
            <person name="Huang S."/>
            <person name="Li R."/>
            <person name="Zhang Z."/>
            <person name="Li L."/>
            <person name="Gu X."/>
            <person name="Fan W."/>
            <person name="Lucas W.J."/>
            <person name="Wang X."/>
            <person name="Xie B."/>
            <person name="Ni P."/>
            <person name="Ren Y."/>
            <person name="Zhu H."/>
            <person name="Li J."/>
            <person name="Lin K."/>
            <person name="Jin W."/>
            <person name="Fei Z."/>
            <person name="Li G."/>
            <person name="Staub J."/>
            <person name="Kilian A."/>
            <person name="van der Vossen E.A."/>
            <person name="Wu Y."/>
            <person name="Guo J."/>
            <person name="He J."/>
            <person name="Jia Z."/>
            <person name="Ren Y."/>
            <person name="Tian G."/>
            <person name="Lu Y."/>
            <person name="Ruan J."/>
            <person name="Qian W."/>
            <person name="Wang M."/>
            <person name="Huang Q."/>
            <person name="Li B."/>
            <person name="Xuan Z."/>
            <person name="Cao J."/>
            <person name="Asan"/>
            <person name="Wu Z."/>
            <person name="Zhang J."/>
            <person name="Cai Q."/>
            <person name="Bai Y."/>
            <person name="Zhao B."/>
            <person name="Han Y."/>
            <person name="Li Y."/>
            <person name="Li X."/>
            <person name="Wang S."/>
            <person name="Shi Q."/>
            <person name="Liu S."/>
            <person name="Cho W.K."/>
            <person name="Kim J.Y."/>
            <person name="Xu Y."/>
            <person name="Heller-Uszynska K."/>
            <person name="Miao H."/>
            <person name="Cheng Z."/>
            <person name="Zhang S."/>
            <person name="Wu J."/>
            <person name="Yang Y."/>
            <person name="Kang H."/>
            <person name="Li M."/>
            <person name="Liang H."/>
            <person name="Ren X."/>
            <person name="Shi Z."/>
            <person name="Wen M."/>
            <person name="Jian M."/>
            <person name="Yang H."/>
            <person name="Zhang G."/>
            <person name="Yang Z."/>
            <person name="Chen R."/>
            <person name="Liu S."/>
            <person name="Li J."/>
            <person name="Ma L."/>
            <person name="Liu H."/>
            <person name="Zhou Y."/>
            <person name="Zhao J."/>
            <person name="Fang X."/>
            <person name="Li G."/>
            <person name="Fang L."/>
            <person name="Li Y."/>
            <person name="Liu D."/>
            <person name="Zheng H."/>
            <person name="Zhang Y."/>
            <person name="Qin N."/>
            <person name="Li Z."/>
            <person name="Yang G."/>
            <person name="Yang S."/>
            <person name="Bolund L."/>
            <person name="Kristiansen K."/>
            <person name="Zheng H."/>
            <person name="Li S."/>
            <person name="Zhang X."/>
            <person name="Yang H."/>
            <person name="Wang J."/>
            <person name="Sun R."/>
            <person name="Zhang B."/>
            <person name="Jiang S."/>
            <person name="Wang J."/>
            <person name="Du Y."/>
            <person name="Li S."/>
        </authorList>
    </citation>
    <scope>NUCLEOTIDE SEQUENCE [LARGE SCALE GENOMIC DNA]</scope>
    <source>
        <strain evidence="3">cv. 9930</strain>
    </source>
</reference>
<reference evidence="2 3" key="2">
    <citation type="journal article" date="2009" name="PLoS ONE">
        <title>An integrated genetic and cytogenetic map of the cucumber genome.</title>
        <authorList>
            <person name="Ren Y."/>
            <person name="Zhang Z."/>
            <person name="Liu J."/>
            <person name="Staub J.E."/>
            <person name="Han Y."/>
            <person name="Cheng Z."/>
            <person name="Li X."/>
            <person name="Lu J."/>
            <person name="Miao H."/>
            <person name="Kang H."/>
            <person name="Xie B."/>
            <person name="Gu X."/>
            <person name="Wang X."/>
            <person name="Du Y."/>
            <person name="Jin W."/>
            <person name="Huang S."/>
        </authorList>
    </citation>
    <scope>NUCLEOTIDE SEQUENCE [LARGE SCALE GENOMIC DNA]</scope>
    <source>
        <strain evidence="3">cv. 9930</strain>
    </source>
</reference>
<dbReference type="Proteomes" id="UP000029981">
    <property type="component" value="Chromosome 5"/>
</dbReference>
<organism evidence="2 3">
    <name type="scientific">Cucumis sativus</name>
    <name type="common">Cucumber</name>
    <dbReference type="NCBI Taxonomy" id="3659"/>
    <lineage>
        <taxon>Eukaryota</taxon>
        <taxon>Viridiplantae</taxon>
        <taxon>Streptophyta</taxon>
        <taxon>Embryophyta</taxon>
        <taxon>Tracheophyta</taxon>
        <taxon>Spermatophyta</taxon>
        <taxon>Magnoliopsida</taxon>
        <taxon>eudicotyledons</taxon>
        <taxon>Gunneridae</taxon>
        <taxon>Pentapetalae</taxon>
        <taxon>rosids</taxon>
        <taxon>fabids</taxon>
        <taxon>Cucurbitales</taxon>
        <taxon>Cucurbitaceae</taxon>
        <taxon>Benincaseae</taxon>
        <taxon>Cucumis</taxon>
    </lineage>
</organism>
<name>A0A0A0KTL9_CUCSA</name>
<sequence length="184" mass="21135">MPFPSLSLNPFPDRKNPTPTEPTAAHDDLAAVKAAAWAWYQHGSGSESKPMREFGLTRPITVPKPSRYRLEATNRSDPTILIQDKLQTPTPHTNSLLDSYEIASISRRLSDLLDPNDRNNFSLRSFESEIMDLGRQIEGKTTKPNKFSGLWRWRRRKPSLMCGKMEDVVLATQKHHRRPMPRWT</sequence>
<reference evidence="2 3" key="3">
    <citation type="journal article" date="2010" name="BMC Genomics">
        <title>Transcriptome sequencing and comparative analysis of cucumber flowers with different sex types.</title>
        <authorList>
            <person name="Guo S."/>
            <person name="Zheng Y."/>
            <person name="Joung J.G."/>
            <person name="Liu S."/>
            <person name="Zhang Z."/>
            <person name="Crasta O.R."/>
            <person name="Sobral B.W."/>
            <person name="Xu Y."/>
            <person name="Huang S."/>
            <person name="Fei Z."/>
        </authorList>
    </citation>
    <scope>NUCLEOTIDE SEQUENCE [LARGE SCALE GENOMIC DNA]</scope>
    <source>
        <strain evidence="3">cv. 9930</strain>
    </source>
</reference>
<accession>A0A0A0KTL9</accession>
<dbReference type="AlphaFoldDB" id="A0A0A0KTL9"/>
<dbReference type="PANTHER" id="PTHR34665">
    <property type="entry name" value="DUF3741 DOMAIN-CONTAINING PROTEIN"/>
    <property type="match status" value="1"/>
</dbReference>
<gene>
    <name evidence="2" type="ORF">Csa_5G410720</name>
</gene>
<evidence type="ECO:0000256" key="1">
    <source>
        <dbReference type="SAM" id="MobiDB-lite"/>
    </source>
</evidence>
<reference evidence="2 3" key="4">
    <citation type="journal article" date="2011" name="BMC Genomics">
        <title>RNA-Seq improves annotation of protein-coding genes in the cucumber genome.</title>
        <authorList>
            <person name="Li Z."/>
            <person name="Zhang Z."/>
            <person name="Yan P."/>
            <person name="Huang S."/>
            <person name="Fei Z."/>
            <person name="Lin K."/>
        </authorList>
    </citation>
    <scope>NUCLEOTIDE SEQUENCE [LARGE SCALE GENOMIC DNA]</scope>
    <source>
        <strain evidence="3">cv. 9930</strain>
    </source>
</reference>
<dbReference type="KEGG" id="csv:105435673"/>
<dbReference type="PANTHER" id="PTHR34665:SF4">
    <property type="entry name" value="DUF3741 DOMAIN-CONTAINING PROTEIN"/>
    <property type="match status" value="1"/>
</dbReference>
<dbReference type="OrthoDB" id="1880786at2759"/>